<dbReference type="GO" id="GO:0005886">
    <property type="term" value="C:plasma membrane"/>
    <property type="evidence" value="ECO:0007669"/>
    <property type="project" value="TreeGrafter"/>
</dbReference>
<dbReference type="Gene3D" id="6.10.280.80">
    <property type="entry name" value="NCX, peripheral helical region"/>
    <property type="match status" value="1"/>
</dbReference>
<dbReference type="KEGG" id="paru:CYR75_09840"/>
<evidence type="ECO:0000313" key="7">
    <source>
        <dbReference type="EMBL" id="AUM74540.1"/>
    </source>
</evidence>
<feature type="domain" description="Sodium/calcium exchanger membrane region" evidence="6">
    <location>
        <begin position="5"/>
        <end position="144"/>
    </location>
</feature>
<dbReference type="AlphaFoldDB" id="A0A2K9MFZ8"/>
<feature type="transmembrane region" description="Helical" evidence="5">
    <location>
        <begin position="35"/>
        <end position="56"/>
    </location>
</feature>
<dbReference type="EMBL" id="CP025583">
    <property type="protein sequence ID" value="AUM74540.1"/>
    <property type="molecule type" value="Genomic_DNA"/>
</dbReference>
<keyword evidence="8" id="KW-1185">Reference proteome</keyword>
<feature type="transmembrane region" description="Helical" evidence="5">
    <location>
        <begin position="292"/>
        <end position="309"/>
    </location>
</feature>
<dbReference type="PANTHER" id="PTHR10846">
    <property type="entry name" value="SODIUM/POTASSIUM/CALCIUM EXCHANGER"/>
    <property type="match status" value="1"/>
</dbReference>
<keyword evidence="2 5" id="KW-0812">Transmembrane</keyword>
<feature type="transmembrane region" description="Helical" evidence="5">
    <location>
        <begin position="232"/>
        <end position="254"/>
    </location>
</feature>
<protein>
    <submittedName>
        <fullName evidence="7">Sodium:proton exchanger</fullName>
    </submittedName>
</protein>
<feature type="transmembrane region" description="Helical" evidence="5">
    <location>
        <begin position="167"/>
        <end position="186"/>
    </location>
</feature>
<gene>
    <name evidence="7" type="ORF">CYR75_09840</name>
</gene>
<feature type="transmembrane region" description="Helical" evidence="5">
    <location>
        <begin position="68"/>
        <end position="92"/>
    </location>
</feature>
<evidence type="ECO:0000256" key="4">
    <source>
        <dbReference type="ARBA" id="ARBA00023136"/>
    </source>
</evidence>
<evidence type="ECO:0000313" key="8">
    <source>
        <dbReference type="Proteomes" id="UP000234882"/>
    </source>
</evidence>
<dbReference type="GO" id="GO:0008273">
    <property type="term" value="F:calcium, potassium:sodium antiporter activity"/>
    <property type="evidence" value="ECO:0007669"/>
    <property type="project" value="TreeGrafter"/>
</dbReference>
<dbReference type="Proteomes" id="UP000234882">
    <property type="component" value="Chromosome"/>
</dbReference>
<evidence type="ECO:0000256" key="2">
    <source>
        <dbReference type="ARBA" id="ARBA00022692"/>
    </source>
</evidence>
<organism evidence="7 8">
    <name type="scientific">Paracoccus jeotgali</name>
    <dbReference type="NCBI Taxonomy" id="2065379"/>
    <lineage>
        <taxon>Bacteria</taxon>
        <taxon>Pseudomonadati</taxon>
        <taxon>Pseudomonadota</taxon>
        <taxon>Alphaproteobacteria</taxon>
        <taxon>Rhodobacterales</taxon>
        <taxon>Paracoccaceae</taxon>
        <taxon>Paracoccus</taxon>
    </lineage>
</organism>
<comment type="subcellular location">
    <subcellularLocation>
        <location evidence="1">Membrane</location>
        <topology evidence="1">Multi-pass membrane protein</topology>
    </subcellularLocation>
</comment>
<proteinExistence type="predicted"/>
<dbReference type="RefSeq" id="WP_101499886.1">
    <property type="nucleotide sequence ID" value="NZ_CP025583.1"/>
</dbReference>
<dbReference type="Gene3D" id="1.20.1420.30">
    <property type="entry name" value="NCX, central ion-binding region"/>
    <property type="match status" value="1"/>
</dbReference>
<dbReference type="NCBIfam" id="TIGR00367">
    <property type="entry name" value="calcium/sodium antiporter"/>
    <property type="match status" value="1"/>
</dbReference>
<dbReference type="InterPro" id="IPR004481">
    <property type="entry name" value="K/Na/Ca-exchanger"/>
</dbReference>
<dbReference type="InterPro" id="IPR004837">
    <property type="entry name" value="NaCa_Exmemb"/>
</dbReference>
<feature type="domain" description="Sodium/calcium exchanger membrane region" evidence="6">
    <location>
        <begin position="168"/>
        <end position="308"/>
    </location>
</feature>
<sequence length="310" mass="31896">MIVDILLILAGLALLVLGGEYLVRGAVALALRLGIAPVIVGLTVLAFGTSAPELIVSVAAAARGAPGIALGNVIGSNIANILLILGATALIAPVLGRDPELRRSWGYTMLASLLLIVLCFAGPLRWWHGAVLLTGLAATLFLQIRQSSQDDTPAPEMQVGHAPGRRIALWLAVGLVTLPIGARLLVGGASDIASGLGISDAVIGLTLVAVGTSLPELAASVASALRGRADMAMGNVIGSNLFNILAIMGITAFFGPLAVPPEMLRFDLWVMLAVTLLLGPFLLRDIKIGRRAGSVLLAGYAGYTAWLLAT</sequence>
<dbReference type="GO" id="GO:0005262">
    <property type="term" value="F:calcium channel activity"/>
    <property type="evidence" value="ECO:0007669"/>
    <property type="project" value="TreeGrafter"/>
</dbReference>
<keyword evidence="4 5" id="KW-0472">Membrane</keyword>
<dbReference type="GO" id="GO:0006874">
    <property type="term" value="P:intracellular calcium ion homeostasis"/>
    <property type="evidence" value="ECO:0007669"/>
    <property type="project" value="TreeGrafter"/>
</dbReference>
<dbReference type="OrthoDB" id="9794225at2"/>
<evidence type="ECO:0000259" key="6">
    <source>
        <dbReference type="Pfam" id="PF01699"/>
    </source>
</evidence>
<evidence type="ECO:0000256" key="1">
    <source>
        <dbReference type="ARBA" id="ARBA00004141"/>
    </source>
</evidence>
<dbReference type="Pfam" id="PF01699">
    <property type="entry name" value="Na_Ca_ex"/>
    <property type="match status" value="2"/>
</dbReference>
<evidence type="ECO:0000256" key="5">
    <source>
        <dbReference type="SAM" id="Phobius"/>
    </source>
</evidence>
<accession>A0A2K9MFZ8</accession>
<dbReference type="InterPro" id="IPR044880">
    <property type="entry name" value="NCX_ion-bd_dom_sf"/>
</dbReference>
<evidence type="ECO:0000256" key="3">
    <source>
        <dbReference type="ARBA" id="ARBA00022989"/>
    </source>
</evidence>
<feature type="transmembrane region" description="Helical" evidence="5">
    <location>
        <begin position="266"/>
        <end position="283"/>
    </location>
</feature>
<reference evidence="8" key="1">
    <citation type="submission" date="2017-12" db="EMBL/GenBank/DDBJ databases">
        <title>Genomic analysis of Paracoccus sp. CBA4604.</title>
        <authorList>
            <person name="Roh S.W."/>
            <person name="Kim J.Y."/>
            <person name="Kim J.S."/>
        </authorList>
    </citation>
    <scope>NUCLEOTIDE SEQUENCE [LARGE SCALE GENOMIC DNA]</scope>
    <source>
        <strain evidence="8">CBA4604</strain>
    </source>
</reference>
<keyword evidence="3 5" id="KW-1133">Transmembrane helix</keyword>
<dbReference type="PANTHER" id="PTHR10846:SF8">
    <property type="entry name" value="INNER MEMBRANE PROTEIN YRBG"/>
    <property type="match status" value="1"/>
</dbReference>
<name>A0A2K9MFZ8_9RHOB</name>
<feature type="transmembrane region" description="Helical" evidence="5">
    <location>
        <begin position="104"/>
        <end position="124"/>
    </location>
</feature>